<keyword evidence="2" id="KW-1185">Reference proteome</keyword>
<protein>
    <submittedName>
        <fullName evidence="1">Uncharacterized protein</fullName>
    </submittedName>
</protein>
<gene>
    <name evidence="1" type="ORF">LECACI_7A004984</name>
</gene>
<dbReference type="AlphaFoldDB" id="A0AAI9E9H5"/>
<accession>A0AAI9E9H5</accession>
<dbReference type="Proteomes" id="UP001296104">
    <property type="component" value="Unassembled WGS sequence"/>
</dbReference>
<evidence type="ECO:0000313" key="2">
    <source>
        <dbReference type="Proteomes" id="UP001296104"/>
    </source>
</evidence>
<comment type="caution">
    <text evidence="1">The sequence shown here is derived from an EMBL/GenBank/DDBJ whole genome shotgun (WGS) entry which is preliminary data.</text>
</comment>
<organism evidence="1 2">
    <name type="scientific">Lecanosticta acicola</name>
    <dbReference type="NCBI Taxonomy" id="111012"/>
    <lineage>
        <taxon>Eukaryota</taxon>
        <taxon>Fungi</taxon>
        <taxon>Dikarya</taxon>
        <taxon>Ascomycota</taxon>
        <taxon>Pezizomycotina</taxon>
        <taxon>Dothideomycetes</taxon>
        <taxon>Dothideomycetidae</taxon>
        <taxon>Mycosphaerellales</taxon>
        <taxon>Mycosphaerellaceae</taxon>
        <taxon>Lecanosticta</taxon>
    </lineage>
</organism>
<name>A0AAI9E9H5_9PEZI</name>
<reference evidence="1" key="1">
    <citation type="submission" date="2023-11" db="EMBL/GenBank/DDBJ databases">
        <authorList>
            <person name="Alioto T."/>
            <person name="Alioto T."/>
            <person name="Gomez Garrido J."/>
        </authorList>
    </citation>
    <scope>NUCLEOTIDE SEQUENCE</scope>
</reference>
<proteinExistence type="predicted"/>
<dbReference type="EMBL" id="CAVMBE010000030">
    <property type="protein sequence ID" value="CAK4025762.1"/>
    <property type="molecule type" value="Genomic_DNA"/>
</dbReference>
<evidence type="ECO:0000313" key="1">
    <source>
        <dbReference type="EMBL" id="CAK4025762.1"/>
    </source>
</evidence>
<sequence length="355" mass="40072">MAVFRILDLAAELRNRIYEECLTHDRTRNLTANVALLRTCKKIHSEAQGVFEAESCFTISAVFELNHPTAGGNAFISGDVKNFKSDRGASVMSYAYALPESFPVSTSVKLQLVLSDVQGHDRPFDISPYYAPAHRFLFALSCRLTRQATIREFCLRVDFNGAWKSDPSLQKVFCPVQNISPKIAVKVSGLPDCVMEQDPNNMSCQGVRSLLESRGSRLEAFDYIDAYRRIGPGVRRFVDQDEEIMDETLLPIAAPLFDIYYNLCMPPSSSMIFGIQEMFDLRVAYIALEGMNSSKKKCVPSHRDDNKDTRAATIKRLRECYELARKTDIADAKDQLDTHFAEIRRDYGISAEELS</sequence>